<dbReference type="Proteomes" id="UP000666369">
    <property type="component" value="Unassembled WGS sequence"/>
</dbReference>
<evidence type="ECO:0000313" key="2">
    <source>
        <dbReference type="Proteomes" id="UP000666369"/>
    </source>
</evidence>
<evidence type="ECO:0000313" key="1">
    <source>
        <dbReference type="EMBL" id="NGZ86017.1"/>
    </source>
</evidence>
<accession>A0ABX0FNE9</accession>
<gene>
    <name evidence="1" type="ORF">GW587_17355</name>
</gene>
<protein>
    <recommendedName>
        <fullName evidence="3">PLxRFG domain-containing protein</fullName>
    </recommendedName>
</protein>
<keyword evidence="2" id="KW-1185">Reference proteome</keyword>
<evidence type="ECO:0008006" key="3">
    <source>
        <dbReference type="Google" id="ProtNLM"/>
    </source>
</evidence>
<comment type="caution">
    <text evidence="1">The sequence shown here is derived from an EMBL/GenBank/DDBJ whole genome shotgun (WGS) entry which is preliminary data.</text>
</comment>
<name>A0ABX0FNE9_9BURK</name>
<dbReference type="EMBL" id="JAADJT010000007">
    <property type="protein sequence ID" value="NGZ86017.1"/>
    <property type="molecule type" value="Genomic_DNA"/>
</dbReference>
<reference evidence="2" key="1">
    <citation type="submission" date="2023-07" db="EMBL/GenBank/DDBJ databases">
        <title>Duganella aceri sp. nov., isolated from tree sap.</title>
        <authorList>
            <person name="Kim I.S."/>
        </authorList>
    </citation>
    <scope>NUCLEOTIDE SEQUENCE [LARGE SCALE GENOMIC DNA]</scope>
    <source>
        <strain evidence="2">SAP-35</strain>
    </source>
</reference>
<dbReference type="RefSeq" id="WP_166105534.1">
    <property type="nucleotide sequence ID" value="NZ_JAADJT010000007.1"/>
</dbReference>
<proteinExistence type="predicted"/>
<organism evidence="1 2">
    <name type="scientific">Duganella aceris</name>
    <dbReference type="NCBI Taxonomy" id="2703883"/>
    <lineage>
        <taxon>Bacteria</taxon>
        <taxon>Pseudomonadati</taxon>
        <taxon>Pseudomonadota</taxon>
        <taxon>Betaproteobacteria</taxon>
        <taxon>Burkholderiales</taxon>
        <taxon>Oxalobacteraceae</taxon>
        <taxon>Telluria group</taxon>
        <taxon>Duganella</taxon>
    </lineage>
</organism>
<sequence>MPVQKLDLAYVTSMLKANTADFSALSREKAAEITTEIQARKFDDPTRLAEMSKIELPQTLEAWKAATDVDGLLTSSFFGTKTARARGPTLQIVDRAYDAWIKDITNGGNAANLQAALENYRGFAYKMTRNEAFSGVSTDHRSARNKNNVMDDVMAVATLMALLDKKFRNNDEDRRATREMMVTLMANIRVEWEWHKDALGGLALAPGIIDVIPGASDAIANGVIGVLKNGTGQIVTGSVAGAAAAGGIGYGAYTAATTTDAKAKLFKFLQEQCNNFANWIGTTLQRILGGDLRDIVAMAAKALKPVFTQVWKAASTFVGGAGDIVSGLTGLAKDAWTRHTITVQQTELVTSDGAFAILRSGIDRGIALRQAVSAWTMAKGAISTTLTVVSAGTVSKIADLLLAGFEFVFKMVYNALEDRRIQAFMLEARTMFQKVRTRGQHKGSAKPKAAAKGAPITEQEMPMVARGTMPAFAAAHYTGDQFMDDWRGTYLNFLYSMVKASPVMAAIVMNSGLIDERDVFHAATPRSDEDVARAAVHVFTLKEEAKRLFGECNFKITPANIADLQSGSTAASYQDLVRRAQSATQPNLIAA</sequence>